<dbReference type="InterPro" id="IPR018289">
    <property type="entry name" value="MULE_transposase_dom"/>
</dbReference>
<dbReference type="PANTHER" id="PTHR31973:SF195">
    <property type="entry name" value="MUDR FAMILY TRANSPOSASE"/>
    <property type="match status" value="1"/>
</dbReference>
<keyword evidence="3" id="KW-1185">Reference proteome</keyword>
<evidence type="ECO:0000259" key="1">
    <source>
        <dbReference type="Pfam" id="PF10551"/>
    </source>
</evidence>
<evidence type="ECO:0000313" key="3">
    <source>
        <dbReference type="Proteomes" id="UP000000226"/>
    </source>
</evidence>
<dbReference type="EMBL" id="CM002292">
    <property type="protein sequence ID" value="ESW21183.1"/>
    <property type="molecule type" value="Genomic_DNA"/>
</dbReference>
<protein>
    <recommendedName>
        <fullName evidence="1">MULE transposase domain-containing protein</fullName>
    </recommendedName>
</protein>
<dbReference type="PANTHER" id="PTHR31973">
    <property type="entry name" value="POLYPROTEIN, PUTATIVE-RELATED"/>
    <property type="match status" value="1"/>
</dbReference>
<proteinExistence type="predicted"/>
<dbReference type="STRING" id="3885.V7BVX5"/>
<dbReference type="Pfam" id="PF10551">
    <property type="entry name" value="MULE"/>
    <property type="match status" value="1"/>
</dbReference>
<organism evidence="2 3">
    <name type="scientific">Phaseolus vulgaris</name>
    <name type="common">Kidney bean</name>
    <name type="synonym">French bean</name>
    <dbReference type="NCBI Taxonomy" id="3885"/>
    <lineage>
        <taxon>Eukaryota</taxon>
        <taxon>Viridiplantae</taxon>
        <taxon>Streptophyta</taxon>
        <taxon>Embryophyta</taxon>
        <taxon>Tracheophyta</taxon>
        <taxon>Spermatophyta</taxon>
        <taxon>Magnoliopsida</taxon>
        <taxon>eudicotyledons</taxon>
        <taxon>Gunneridae</taxon>
        <taxon>Pentapetalae</taxon>
        <taxon>rosids</taxon>
        <taxon>fabids</taxon>
        <taxon>Fabales</taxon>
        <taxon>Fabaceae</taxon>
        <taxon>Papilionoideae</taxon>
        <taxon>50 kb inversion clade</taxon>
        <taxon>NPAAA clade</taxon>
        <taxon>indigoferoid/millettioid clade</taxon>
        <taxon>Phaseoleae</taxon>
        <taxon>Phaseolus</taxon>
    </lineage>
</organism>
<dbReference type="OrthoDB" id="1428231at2759"/>
<reference evidence="3" key="1">
    <citation type="journal article" date="2014" name="Nat. Genet.">
        <title>A reference genome for common bean and genome-wide analysis of dual domestications.</title>
        <authorList>
            <person name="Schmutz J."/>
            <person name="McClean P.E."/>
            <person name="Mamidi S."/>
            <person name="Wu G.A."/>
            <person name="Cannon S.B."/>
            <person name="Grimwood J."/>
            <person name="Jenkins J."/>
            <person name="Shu S."/>
            <person name="Song Q."/>
            <person name="Chavarro C."/>
            <person name="Torres-Torres M."/>
            <person name="Geffroy V."/>
            <person name="Moghaddam S.M."/>
            <person name="Gao D."/>
            <person name="Abernathy B."/>
            <person name="Barry K."/>
            <person name="Blair M."/>
            <person name="Brick M.A."/>
            <person name="Chovatia M."/>
            <person name="Gepts P."/>
            <person name="Goodstein D.M."/>
            <person name="Gonzales M."/>
            <person name="Hellsten U."/>
            <person name="Hyten D.L."/>
            <person name="Jia G."/>
            <person name="Kelly J.D."/>
            <person name="Kudrna D."/>
            <person name="Lee R."/>
            <person name="Richard M.M."/>
            <person name="Miklas P.N."/>
            <person name="Osorno J.M."/>
            <person name="Rodrigues J."/>
            <person name="Thareau V."/>
            <person name="Urrea C.A."/>
            <person name="Wang M."/>
            <person name="Yu Y."/>
            <person name="Zhang M."/>
            <person name="Wing R.A."/>
            <person name="Cregan P.B."/>
            <person name="Rokhsar D.S."/>
            <person name="Jackson S.A."/>
        </authorList>
    </citation>
    <scope>NUCLEOTIDE SEQUENCE [LARGE SCALE GENOMIC DNA]</scope>
    <source>
        <strain evidence="3">cv. G19833</strain>
    </source>
</reference>
<feature type="domain" description="MULE transposase" evidence="1">
    <location>
        <begin position="151"/>
        <end position="249"/>
    </location>
</feature>
<name>V7BVX5_PHAVU</name>
<gene>
    <name evidence="2" type="ORF">PHAVU_005G049100g</name>
</gene>
<evidence type="ECO:0000313" key="2">
    <source>
        <dbReference type="EMBL" id="ESW21183.1"/>
    </source>
</evidence>
<dbReference type="OMA" id="WEIRDEN"/>
<dbReference type="Gramene" id="ESW21183">
    <property type="protein sequence ID" value="ESW21183"/>
    <property type="gene ID" value="PHAVU_005G049100g"/>
</dbReference>
<dbReference type="eggNOG" id="ENOG502QSE3">
    <property type="taxonomic scope" value="Eukaryota"/>
</dbReference>
<dbReference type="Proteomes" id="UP000000226">
    <property type="component" value="Chromosome 5"/>
</dbReference>
<sequence>MQMDTWNVGGTSLSQHEEPIITDIVDDISEDRDNYDFDLDDEDEFNRSSQYIPSGSQSGHNIDCELNEHMSFISKEATLNAIKRYHIDNGYKFVVVESKPDRYVARCIHHDYITSPCMVDGVQDNLCYTLFRVFWSFKPCIDGFNFCKPIVQVDGTFLTGRYHGTLLTATAQDGNRNIFPLAFAIVEGETREALIWFFQLLRQYMTPQPNLCMITDRGTGIISALQSEEVGWEGDDLVSVYCIRHIASNFNKKFKNAELKRQLINMANFIYFFMTTYEMKQPIVQAKLSVMRPEFKQAFFWIDRIPLEKWTQAYDGGKRYGHMTTNLAECINSVLKGARSLPISALVKATFEKTKTWFVERVFNIDTMLRAGHYYSEDITTLLRKNQQDSSMCFVEKFNAENSEFDVQELATPQHGRRPQSYTVRLNDWWCDFYNLHTIRKAYQVEFHPIRNEDYWSTYTGPNFIPEPHMRRKNSERPITTRLHNEMDQSIQNKTKKCSYCRNESHNRGNCPFRQ</sequence>
<dbReference type="AlphaFoldDB" id="V7BVX5"/>
<accession>V7BVX5</accession>